<dbReference type="RefSeq" id="WP_233730034.1">
    <property type="nucleotide sequence ID" value="NZ_JAJVCN010000003.1"/>
</dbReference>
<accession>A0ABS8ZM01</accession>
<dbReference type="CDD" id="cd00093">
    <property type="entry name" value="HTH_XRE"/>
    <property type="match status" value="1"/>
</dbReference>
<organism evidence="2 3">
    <name type="scientific">Kibdelosporangium philippinense</name>
    <dbReference type="NCBI Taxonomy" id="211113"/>
    <lineage>
        <taxon>Bacteria</taxon>
        <taxon>Bacillati</taxon>
        <taxon>Actinomycetota</taxon>
        <taxon>Actinomycetes</taxon>
        <taxon>Pseudonocardiales</taxon>
        <taxon>Pseudonocardiaceae</taxon>
        <taxon>Kibdelosporangium</taxon>
    </lineage>
</organism>
<proteinExistence type="predicted"/>
<feature type="domain" description="HTH cro/C1-type" evidence="1">
    <location>
        <begin position="18"/>
        <end position="71"/>
    </location>
</feature>
<sequence>MEADLGPGARRRYLGKVLRRLRDERGLTAAEVAKRMRASQPTLTRIEGGRNAILPRHVYRLLEIYEIDDEQTDRLMRVAEQANQRGWWEPFSDIMPDWLEILTMLEPDADMICTYESEFVPGLLQTEDYARAIRRAARLGDVDGQVERFVQLRTERQQRIGDKPITAIINEAVVRRMVGGKEVMHAQVQRLVDESTTGRVDLRMIPFDAGAHPGMKGSFIMLRFPDTGEEMDLVYVETERGGMYLERPADLLRYGDVFTGLLDLALTREETVTFLATLVTKL</sequence>
<dbReference type="SUPFAM" id="SSF47413">
    <property type="entry name" value="lambda repressor-like DNA-binding domains"/>
    <property type="match status" value="1"/>
</dbReference>
<dbReference type="Gene3D" id="1.10.260.40">
    <property type="entry name" value="lambda repressor-like DNA-binding domains"/>
    <property type="match status" value="1"/>
</dbReference>
<evidence type="ECO:0000313" key="3">
    <source>
        <dbReference type="Proteomes" id="UP001521150"/>
    </source>
</evidence>
<dbReference type="PROSITE" id="PS50943">
    <property type="entry name" value="HTH_CROC1"/>
    <property type="match status" value="1"/>
</dbReference>
<name>A0ABS8ZM01_9PSEU</name>
<dbReference type="EMBL" id="JAJVCN010000003">
    <property type="protein sequence ID" value="MCE7008544.1"/>
    <property type="molecule type" value="Genomic_DNA"/>
</dbReference>
<dbReference type="InterPro" id="IPR010982">
    <property type="entry name" value="Lambda_DNA-bd_dom_sf"/>
</dbReference>
<dbReference type="SMART" id="SM00530">
    <property type="entry name" value="HTH_XRE"/>
    <property type="match status" value="1"/>
</dbReference>
<evidence type="ECO:0000313" key="2">
    <source>
        <dbReference type="EMBL" id="MCE7008544.1"/>
    </source>
</evidence>
<dbReference type="Pfam" id="PF19054">
    <property type="entry name" value="DUF5753"/>
    <property type="match status" value="1"/>
</dbReference>
<dbReference type="InterPro" id="IPR043917">
    <property type="entry name" value="DUF5753"/>
</dbReference>
<dbReference type="Proteomes" id="UP001521150">
    <property type="component" value="Unassembled WGS sequence"/>
</dbReference>
<gene>
    <name evidence="2" type="ORF">LWC34_37890</name>
</gene>
<dbReference type="InterPro" id="IPR001387">
    <property type="entry name" value="Cro/C1-type_HTH"/>
</dbReference>
<reference evidence="2 3" key="1">
    <citation type="submission" date="2021-12" db="EMBL/GenBank/DDBJ databases">
        <title>Genome sequence of Kibdelosporangium philippinense ATCC 49844.</title>
        <authorList>
            <person name="Fedorov E.A."/>
            <person name="Omeragic M."/>
            <person name="Shalygina K.F."/>
            <person name="Maclea K.S."/>
        </authorList>
    </citation>
    <scope>NUCLEOTIDE SEQUENCE [LARGE SCALE GENOMIC DNA]</scope>
    <source>
        <strain evidence="2 3">ATCC 49844</strain>
    </source>
</reference>
<dbReference type="Pfam" id="PF13560">
    <property type="entry name" value="HTH_31"/>
    <property type="match status" value="1"/>
</dbReference>
<evidence type="ECO:0000259" key="1">
    <source>
        <dbReference type="PROSITE" id="PS50943"/>
    </source>
</evidence>
<protein>
    <submittedName>
        <fullName evidence="2">Helix-turn-helix domain-containing protein</fullName>
    </submittedName>
</protein>
<comment type="caution">
    <text evidence="2">The sequence shown here is derived from an EMBL/GenBank/DDBJ whole genome shotgun (WGS) entry which is preliminary data.</text>
</comment>
<keyword evidence="3" id="KW-1185">Reference proteome</keyword>